<protein>
    <recommendedName>
        <fullName evidence="3">Protein containing DUF1814</fullName>
    </recommendedName>
</protein>
<comment type="caution">
    <text evidence="2">The sequence shown here is derived from an EMBL/GenBank/DDBJ whole genome shotgun (WGS) entry which is preliminary data.</text>
</comment>
<dbReference type="AlphaFoldDB" id="A0A1J5S1M5"/>
<evidence type="ECO:0000313" key="2">
    <source>
        <dbReference type="EMBL" id="OIQ98196.1"/>
    </source>
</evidence>
<organism evidence="2">
    <name type="scientific">mine drainage metagenome</name>
    <dbReference type="NCBI Taxonomy" id="410659"/>
    <lineage>
        <taxon>unclassified sequences</taxon>
        <taxon>metagenomes</taxon>
        <taxon>ecological metagenomes</taxon>
    </lineage>
</organism>
<gene>
    <name evidence="2" type="ORF">GALL_197900</name>
</gene>
<accession>A0A1J5S1M5</accession>
<reference evidence="2" key="1">
    <citation type="submission" date="2016-10" db="EMBL/GenBank/DDBJ databases">
        <title>Sequence of Gallionella enrichment culture.</title>
        <authorList>
            <person name="Poehlein A."/>
            <person name="Muehling M."/>
            <person name="Daniel R."/>
        </authorList>
    </citation>
    <scope>NUCLEOTIDE SEQUENCE</scope>
</reference>
<evidence type="ECO:0008006" key="3">
    <source>
        <dbReference type="Google" id="ProtNLM"/>
    </source>
</evidence>
<evidence type="ECO:0000256" key="1">
    <source>
        <dbReference type="SAM" id="MobiDB-lite"/>
    </source>
</evidence>
<name>A0A1J5S1M5_9ZZZZ</name>
<sequence>MTTHDDVSRFKTSGPWRELARAAADMVADAEQRAGAEMHPRLGGGTRLMLALEHRISDDIDLFIRDPQWIGYLTPRLNDRFESVIAGYEESATALKLRCSTGEIDFIVSMSLLGLPDEHAPAVPFALEPVDEVLAKKLFYRGWVLTPRDLFDWQAVDAYSPAGHVAKIMPGLLRRERLDALRDALQAMTTSRAAEAAWDAIRAPDKPALDVSIQWALEQTEHYARTHGHRAGPTATGRQDPGIEH</sequence>
<feature type="region of interest" description="Disordered" evidence="1">
    <location>
        <begin position="224"/>
        <end position="245"/>
    </location>
</feature>
<dbReference type="EMBL" id="MLJW01000122">
    <property type="protein sequence ID" value="OIQ98196.1"/>
    <property type="molecule type" value="Genomic_DNA"/>
</dbReference>
<proteinExistence type="predicted"/>